<feature type="transmembrane region" description="Helical" evidence="6">
    <location>
        <begin position="283"/>
        <end position="305"/>
    </location>
</feature>
<dbReference type="PANTHER" id="PTHR30572:SF18">
    <property type="entry name" value="ABC-TYPE MACROLIDE FAMILY EXPORT SYSTEM PERMEASE COMPONENT 2"/>
    <property type="match status" value="1"/>
</dbReference>
<dbReference type="InterPro" id="IPR025857">
    <property type="entry name" value="MacB_PCD"/>
</dbReference>
<feature type="domain" description="ABC3 transporter permease C-terminal" evidence="7">
    <location>
        <begin position="672"/>
        <end position="784"/>
    </location>
</feature>
<keyword evidence="5 6" id="KW-0472">Membrane</keyword>
<evidence type="ECO:0000256" key="2">
    <source>
        <dbReference type="ARBA" id="ARBA00022475"/>
    </source>
</evidence>
<accession>A0ABP6WU21</accession>
<feature type="transmembrane region" description="Helical" evidence="6">
    <location>
        <begin position="668"/>
        <end position="690"/>
    </location>
</feature>
<evidence type="ECO:0000259" key="7">
    <source>
        <dbReference type="Pfam" id="PF02687"/>
    </source>
</evidence>
<keyword evidence="10" id="KW-1185">Reference proteome</keyword>
<organism evidence="9 10">
    <name type="scientific">Snuella lapsa</name>
    <dbReference type="NCBI Taxonomy" id="870481"/>
    <lineage>
        <taxon>Bacteria</taxon>
        <taxon>Pseudomonadati</taxon>
        <taxon>Bacteroidota</taxon>
        <taxon>Flavobacteriia</taxon>
        <taxon>Flavobacteriales</taxon>
        <taxon>Flavobacteriaceae</taxon>
        <taxon>Snuella</taxon>
    </lineage>
</organism>
<feature type="transmembrane region" description="Helical" evidence="6">
    <location>
        <begin position="377"/>
        <end position="400"/>
    </location>
</feature>
<keyword evidence="4 6" id="KW-1133">Transmembrane helix</keyword>
<feature type="transmembrane region" description="Helical" evidence="6">
    <location>
        <begin position="21"/>
        <end position="41"/>
    </location>
</feature>
<comment type="subcellular location">
    <subcellularLocation>
        <location evidence="1">Cell membrane</location>
        <topology evidence="1">Multi-pass membrane protein</topology>
    </subcellularLocation>
</comment>
<dbReference type="Pfam" id="PF02687">
    <property type="entry name" value="FtsX"/>
    <property type="match status" value="2"/>
</dbReference>
<evidence type="ECO:0000256" key="4">
    <source>
        <dbReference type="ARBA" id="ARBA00022989"/>
    </source>
</evidence>
<dbReference type="EMBL" id="BAABCY010000014">
    <property type="protein sequence ID" value="GAA3555693.1"/>
    <property type="molecule type" value="Genomic_DNA"/>
</dbReference>
<dbReference type="PROSITE" id="PS51257">
    <property type="entry name" value="PROKAR_LIPOPROTEIN"/>
    <property type="match status" value="1"/>
</dbReference>
<keyword evidence="2" id="KW-1003">Cell membrane</keyword>
<dbReference type="Proteomes" id="UP001500954">
    <property type="component" value="Unassembled WGS sequence"/>
</dbReference>
<dbReference type="RefSeq" id="WP_345004047.1">
    <property type="nucleotide sequence ID" value="NZ_BAABCY010000014.1"/>
</dbReference>
<dbReference type="InterPro" id="IPR050250">
    <property type="entry name" value="Macrolide_Exporter_MacB"/>
</dbReference>
<comment type="caution">
    <text evidence="9">The sequence shown here is derived from an EMBL/GenBank/DDBJ whole genome shotgun (WGS) entry which is preliminary data.</text>
</comment>
<evidence type="ECO:0000256" key="6">
    <source>
        <dbReference type="SAM" id="Phobius"/>
    </source>
</evidence>
<evidence type="ECO:0000256" key="3">
    <source>
        <dbReference type="ARBA" id="ARBA00022692"/>
    </source>
</evidence>
<gene>
    <name evidence="9" type="ORF">GCM10022395_03870</name>
</gene>
<feature type="transmembrane region" description="Helical" evidence="6">
    <location>
        <begin position="754"/>
        <end position="777"/>
    </location>
</feature>
<evidence type="ECO:0000313" key="9">
    <source>
        <dbReference type="EMBL" id="GAA3555693.1"/>
    </source>
</evidence>
<evidence type="ECO:0000313" key="10">
    <source>
        <dbReference type="Proteomes" id="UP001500954"/>
    </source>
</evidence>
<feature type="transmembrane region" description="Helical" evidence="6">
    <location>
        <begin position="720"/>
        <end position="739"/>
    </location>
</feature>
<keyword evidence="3 6" id="KW-0812">Transmembrane</keyword>
<dbReference type="PANTHER" id="PTHR30572">
    <property type="entry name" value="MEMBRANE COMPONENT OF TRANSPORTER-RELATED"/>
    <property type="match status" value="1"/>
</dbReference>
<feature type="domain" description="MacB-like periplasmic core" evidence="8">
    <location>
        <begin position="20"/>
        <end position="242"/>
    </location>
</feature>
<evidence type="ECO:0000256" key="5">
    <source>
        <dbReference type="ARBA" id="ARBA00023136"/>
    </source>
</evidence>
<dbReference type="InterPro" id="IPR003838">
    <property type="entry name" value="ABC3_permease_C"/>
</dbReference>
<reference evidence="10" key="1">
    <citation type="journal article" date="2019" name="Int. J. Syst. Evol. Microbiol.">
        <title>The Global Catalogue of Microorganisms (GCM) 10K type strain sequencing project: providing services to taxonomists for standard genome sequencing and annotation.</title>
        <authorList>
            <consortium name="The Broad Institute Genomics Platform"/>
            <consortium name="The Broad Institute Genome Sequencing Center for Infectious Disease"/>
            <person name="Wu L."/>
            <person name="Ma J."/>
        </authorList>
    </citation>
    <scope>NUCLEOTIDE SEQUENCE [LARGE SCALE GENOMIC DNA]</scope>
    <source>
        <strain evidence="10">JCM 17111</strain>
    </source>
</reference>
<feature type="domain" description="ABC3 transporter permease C-terminal" evidence="7">
    <location>
        <begin position="289"/>
        <end position="403"/>
    </location>
</feature>
<proteinExistence type="predicted"/>
<feature type="domain" description="MacB-like periplasmic core" evidence="8">
    <location>
        <begin position="432"/>
        <end position="605"/>
    </location>
</feature>
<evidence type="ECO:0000256" key="1">
    <source>
        <dbReference type="ARBA" id="ARBA00004651"/>
    </source>
</evidence>
<protein>
    <submittedName>
        <fullName evidence="9">ABC transporter permease</fullName>
    </submittedName>
</protein>
<name>A0ABP6WU21_9FLAO</name>
<feature type="transmembrane region" description="Helical" evidence="6">
    <location>
        <begin position="334"/>
        <end position="357"/>
    </location>
</feature>
<sequence>MIRNYFKIAFRLFKKEKRTTLVNIFGMALGISCSILIYLWVQDELRYNDFVKKGDRVCYAMTNHPMMGGDIKTWSTTPQPLKAVLEEKYPVIDKVALLSWEPPTNFKKDDGFLQQNGNYASPEIFDIFQFPFTKGNHKALYNEPKTIVISERFANRYFGENWNTIDVIGELITTDNKDTYKLVGVFKDLPKHSTLQFDFIIPFAEKLNKNPWLNHWGNFQNQMYIQIVDGITVEEANNRIKNAIIDNRPDEGTTEELFLQPFSDTYLYSNFEGGKVAGGRIEYVRILSVAAILILLLASINFMNLSTARAGKRSKETGVRKVLGALKSNLRVQFLIESVLITGFGFILSMGIVSVLLPEFNALTEKDIELTFFTPKFILFLLGFIFLLGLASGMYPAFYLSALKPTRSLKGVFSHNKNEAFFRKALMIFQFVITIVMIIGATSVYKQVSYIQNKNIGFDRENLVEVTMGDIDPAGNYQAYREELLKKPGILGVTPINQNILDVSNTTSDPEWDGKDFNEITSFTIMCTDPDFLSITGIKLKAGRNFNRSIATDTANFIINTAAQKVMRLKDPIGERLGFWDREGKIIGVIEDVHINSLHVPIEPFIIRYDLPMTYKMLVRIEANKTTQALTSLKALHDKFNPGKTFNYSFVSDMYRGQYKSELLVKDMVFYFAIVAILISCLGLLSLIAYTTSQRAKEMSIRKVLGASITTILRLLSKEFLLLIILSMVIAVPIAYYFIDGWLQNFAYRITLNWLLFIIASVVTIVIASFIIGIQVLKAANANPIKSLKTE</sequence>
<dbReference type="Pfam" id="PF12704">
    <property type="entry name" value="MacB_PCD"/>
    <property type="match status" value="2"/>
</dbReference>
<evidence type="ECO:0000259" key="8">
    <source>
        <dbReference type="Pfam" id="PF12704"/>
    </source>
</evidence>
<feature type="transmembrane region" description="Helical" evidence="6">
    <location>
        <begin position="421"/>
        <end position="445"/>
    </location>
</feature>